<dbReference type="STRING" id="1123349.SAMN02744037_02077"/>
<feature type="domain" description="Putative component of 'biosynthetic module'" evidence="1">
    <location>
        <begin position="17"/>
        <end position="272"/>
    </location>
</feature>
<evidence type="ECO:0000313" key="2">
    <source>
        <dbReference type="EMBL" id="SHK30352.1"/>
    </source>
</evidence>
<accession>A0A1M6RD22</accession>
<dbReference type="Pfam" id="PF14266">
    <property type="entry name" value="YceG_bac"/>
    <property type="match status" value="2"/>
</dbReference>
<feature type="domain" description="Putative component of 'biosynthetic module'" evidence="1">
    <location>
        <begin position="295"/>
        <end position="530"/>
    </location>
</feature>
<dbReference type="OrthoDB" id="2421008at2"/>
<evidence type="ECO:0000313" key="3">
    <source>
        <dbReference type="Proteomes" id="UP000242497"/>
    </source>
</evidence>
<reference evidence="3" key="1">
    <citation type="submission" date="2016-11" db="EMBL/GenBank/DDBJ databases">
        <authorList>
            <person name="Varghese N."/>
            <person name="Submissions S."/>
        </authorList>
    </citation>
    <scope>NUCLEOTIDE SEQUENCE [LARGE SCALE GENOMIC DNA]</scope>
    <source>
        <strain evidence="3">DSM 15518</strain>
    </source>
</reference>
<dbReference type="InterPro" id="IPR025647">
    <property type="entry name" value="YceG_bac"/>
</dbReference>
<gene>
    <name evidence="2" type="ORF">SAMN02744037_02077</name>
</gene>
<dbReference type="RefSeq" id="WP_072889718.1">
    <property type="nucleotide sequence ID" value="NZ_FRAE01000055.1"/>
</dbReference>
<dbReference type="Proteomes" id="UP000242497">
    <property type="component" value="Unassembled WGS sequence"/>
</dbReference>
<name>A0A1M6RD22_9FIRM</name>
<sequence length="539" mass="64022">MSEFQFYNLVLNSINTKTKNIYEDIFLQPKDRRGFAFNTQLIVTPIYFYRVIGISNEKEYYDTIFNLHFKLLELDSLYIKFDKSLDKNIPRELIDKVNRAWFQMEKTSLANPESIVKRVNKYNVLSNINKVKDDLIKSKLCMLLNIFMKNQKNINIIKNFYIKILYWVERYAIKPFSDYVYGETNPKVLFYGDIQRDEIYFLLFLSLIGFDVIYFNSFSGSKFKDIINIDNYSNVLEYSNRVPLKPFPFMPSIKREETVAYKASKEINQVLHTEDSGVYTPWQFEDYNLVPNSLKTTYDELLILWKEEARFRPGFKVKDRMVFMPNIFAKVNGATSDLNIYWKNLDILISKKGLTIFIENIPFTKNKYYTIRKDLLNNNGIFNLEKIISLKEYNFIYLKTSVQNLILTKLNELVASTDIFNFEITLEFKFKILYTILNLDKKYLELLQKFDYPLQIPKLVVFDGNENVFSESDFIILAFLHLIGFDIVILTPTGYNNIENGINPYYYDIHKLENLKFGLTIHNKSKKDLKKRSIFDFFK</sequence>
<keyword evidence="3" id="KW-1185">Reference proteome</keyword>
<dbReference type="EMBL" id="FRAE01000055">
    <property type="protein sequence ID" value="SHK30352.1"/>
    <property type="molecule type" value="Genomic_DNA"/>
</dbReference>
<protein>
    <submittedName>
        <fullName evidence="2">Putative component of 'biosynthetic module</fullName>
    </submittedName>
</protein>
<proteinExistence type="predicted"/>
<evidence type="ECO:0000259" key="1">
    <source>
        <dbReference type="Pfam" id="PF14266"/>
    </source>
</evidence>
<organism evidence="2 3">
    <name type="scientific">Tepidibacter formicigenes DSM 15518</name>
    <dbReference type="NCBI Taxonomy" id="1123349"/>
    <lineage>
        <taxon>Bacteria</taxon>
        <taxon>Bacillati</taxon>
        <taxon>Bacillota</taxon>
        <taxon>Clostridia</taxon>
        <taxon>Peptostreptococcales</taxon>
        <taxon>Peptostreptococcaceae</taxon>
        <taxon>Tepidibacter</taxon>
    </lineage>
</organism>
<dbReference type="AlphaFoldDB" id="A0A1M6RD22"/>